<accession>A0A224Y5B7</accession>
<name>A0A224Y5B7_9ACAR</name>
<organism evidence="1">
    <name type="scientific">Rhipicephalus zambeziensis</name>
    <dbReference type="NCBI Taxonomy" id="60191"/>
    <lineage>
        <taxon>Eukaryota</taxon>
        <taxon>Metazoa</taxon>
        <taxon>Ecdysozoa</taxon>
        <taxon>Arthropoda</taxon>
        <taxon>Chelicerata</taxon>
        <taxon>Arachnida</taxon>
        <taxon>Acari</taxon>
        <taxon>Parasitiformes</taxon>
        <taxon>Ixodida</taxon>
        <taxon>Ixodoidea</taxon>
        <taxon>Ixodidae</taxon>
        <taxon>Rhipicephalinae</taxon>
        <taxon>Rhipicephalus</taxon>
        <taxon>Rhipicephalus</taxon>
    </lineage>
</organism>
<protein>
    <submittedName>
        <fullName evidence="1">Uncharacterized protein</fullName>
    </submittedName>
</protein>
<evidence type="ECO:0000313" key="1">
    <source>
        <dbReference type="EMBL" id="MAA12758.1"/>
    </source>
</evidence>
<reference evidence="1" key="1">
    <citation type="journal article" date="2017" name="Parasit. Vectors">
        <title>Sialotranscriptomics of Rhipicephalus zambeziensis reveals intricate expression profiles of secretory proteins and suggests tight temporal transcriptional regulation during blood-feeding.</title>
        <authorList>
            <person name="de Castro M.H."/>
            <person name="de Klerk D."/>
            <person name="Pienaar R."/>
            <person name="Rees D.J.G."/>
            <person name="Mans B.J."/>
        </authorList>
    </citation>
    <scope>NUCLEOTIDE SEQUENCE</scope>
    <source>
        <tissue evidence="1">Salivary glands</tissue>
    </source>
</reference>
<dbReference type="EMBL" id="GFPF01001612">
    <property type="protein sequence ID" value="MAA12758.1"/>
    <property type="molecule type" value="Transcribed_RNA"/>
</dbReference>
<sequence length="124" mass="14249">MTMAGCEGTTNTCVVRGAYGRWCVCVGQFSPTLLDVCVGLFSLLSLFACYKRQEWCSKENTHKVRAVCFTLQLLAVSKYSSMWLHCGSLVCLLLYWKEYLNLIDFFSLPPFFEILLFKIFFFCS</sequence>
<dbReference type="AlphaFoldDB" id="A0A224Y5B7"/>
<proteinExistence type="predicted"/>